<sequence>MLDVHKIALVSFTLALVFKQTLQKSSLESAVYVAAVVEYSPVTSGQVRDVITTNIDNYIQFIQQASSQLTVDGLLRQYFHYKTIKG</sequence>
<keyword evidence="1" id="KW-0732">Signal</keyword>
<keyword evidence="3" id="KW-1185">Reference proteome</keyword>
<dbReference type="Proteomes" id="UP001153148">
    <property type="component" value="Unassembled WGS sequence"/>
</dbReference>
<reference evidence="2" key="1">
    <citation type="submission" date="2021-03" db="EMBL/GenBank/DDBJ databases">
        <authorList>
            <person name="Tran Van P."/>
        </authorList>
    </citation>
    <scope>NUCLEOTIDE SEQUENCE</scope>
</reference>
<name>A0ABN7PHJ2_TIMPD</name>
<evidence type="ECO:0000313" key="3">
    <source>
        <dbReference type="Proteomes" id="UP001153148"/>
    </source>
</evidence>
<comment type="caution">
    <text evidence="2">The sequence shown here is derived from an EMBL/GenBank/DDBJ whole genome shotgun (WGS) entry which is preliminary data.</text>
</comment>
<accession>A0ABN7PHJ2</accession>
<feature type="chain" id="PRO_5045155382" evidence="1">
    <location>
        <begin position="24"/>
        <end position="86"/>
    </location>
</feature>
<evidence type="ECO:0000256" key="1">
    <source>
        <dbReference type="SAM" id="SignalP"/>
    </source>
</evidence>
<proteinExistence type="predicted"/>
<feature type="signal peptide" evidence="1">
    <location>
        <begin position="1"/>
        <end position="23"/>
    </location>
</feature>
<protein>
    <submittedName>
        <fullName evidence="2">Uncharacterized protein</fullName>
    </submittedName>
</protein>
<dbReference type="EMBL" id="CAJPIN010044700">
    <property type="protein sequence ID" value="CAG2065585.1"/>
    <property type="molecule type" value="Genomic_DNA"/>
</dbReference>
<organism evidence="2 3">
    <name type="scientific">Timema podura</name>
    <name type="common">Walking stick</name>
    <dbReference type="NCBI Taxonomy" id="61482"/>
    <lineage>
        <taxon>Eukaryota</taxon>
        <taxon>Metazoa</taxon>
        <taxon>Ecdysozoa</taxon>
        <taxon>Arthropoda</taxon>
        <taxon>Hexapoda</taxon>
        <taxon>Insecta</taxon>
        <taxon>Pterygota</taxon>
        <taxon>Neoptera</taxon>
        <taxon>Polyneoptera</taxon>
        <taxon>Phasmatodea</taxon>
        <taxon>Timematodea</taxon>
        <taxon>Timematoidea</taxon>
        <taxon>Timematidae</taxon>
        <taxon>Timema</taxon>
    </lineage>
</organism>
<gene>
    <name evidence="2" type="ORF">TPAB3V08_LOCUS12529</name>
</gene>
<evidence type="ECO:0000313" key="2">
    <source>
        <dbReference type="EMBL" id="CAG2065585.1"/>
    </source>
</evidence>